<evidence type="ECO:0000313" key="2">
    <source>
        <dbReference type="Proteomes" id="UP001241377"/>
    </source>
</evidence>
<reference evidence="1" key="1">
    <citation type="submission" date="2023-04" db="EMBL/GenBank/DDBJ databases">
        <title>Draft Genome sequencing of Naganishia species isolated from polar environments using Oxford Nanopore Technology.</title>
        <authorList>
            <person name="Leo P."/>
            <person name="Venkateswaran K."/>
        </authorList>
    </citation>
    <scope>NUCLEOTIDE SEQUENCE</scope>
    <source>
        <strain evidence="1">MNA-CCFEE 5261</strain>
    </source>
</reference>
<organism evidence="1 2">
    <name type="scientific">Naganishia cerealis</name>
    <dbReference type="NCBI Taxonomy" id="610337"/>
    <lineage>
        <taxon>Eukaryota</taxon>
        <taxon>Fungi</taxon>
        <taxon>Dikarya</taxon>
        <taxon>Basidiomycota</taxon>
        <taxon>Agaricomycotina</taxon>
        <taxon>Tremellomycetes</taxon>
        <taxon>Filobasidiales</taxon>
        <taxon>Filobasidiaceae</taxon>
        <taxon>Naganishia</taxon>
    </lineage>
</organism>
<comment type="caution">
    <text evidence="1">The sequence shown here is derived from an EMBL/GenBank/DDBJ whole genome shotgun (WGS) entry which is preliminary data.</text>
</comment>
<keyword evidence="2" id="KW-1185">Reference proteome</keyword>
<gene>
    <name evidence="1" type="primary">MNT2_1</name>
    <name evidence="1" type="ORF">QFC19_004078</name>
</gene>
<protein>
    <submittedName>
        <fullName evidence="1">Alpha-1,2-mannosyltransferase KRE2</fullName>
    </submittedName>
</protein>
<dbReference type="Proteomes" id="UP001241377">
    <property type="component" value="Unassembled WGS sequence"/>
</dbReference>
<dbReference type="EMBL" id="JASBWR010000041">
    <property type="protein sequence ID" value="KAJ9104261.1"/>
    <property type="molecule type" value="Genomic_DNA"/>
</dbReference>
<sequence length="100" mass="11795">MQDQKKVYGFTISIFEFIETIPTLWDAVKDFMRQHPEYVAEGNSMDFISDDGGETYNKCHSDLNFWRSEAYMDFYTHLEQTGGFWYERWVSIGCAAAEYS</sequence>
<proteinExistence type="predicted"/>
<name>A0ACC2W056_9TREE</name>
<evidence type="ECO:0000313" key="1">
    <source>
        <dbReference type="EMBL" id="KAJ9104261.1"/>
    </source>
</evidence>
<accession>A0ACC2W056</accession>